<dbReference type="EMBL" id="WSTA01000006">
    <property type="protein sequence ID" value="MWB97396.1"/>
    <property type="molecule type" value="Genomic_DNA"/>
</dbReference>
<keyword evidence="2" id="KW-1133">Transmembrane helix</keyword>
<keyword evidence="4" id="KW-1185">Reference proteome</keyword>
<sequence>MGKLSETLAEAAPGWGAKVAYGEKTTLNGQDFVPVAWVAFGFGGGEGSGDTQEGTSVPAGHGEGSGGGGGGFSVPLGAYVGSPEGTKFLVNPIPLLIVAAPVVTAIAFGLAAIVGAGRFRIQL</sequence>
<evidence type="ECO:0000256" key="2">
    <source>
        <dbReference type="SAM" id="Phobius"/>
    </source>
</evidence>
<evidence type="ECO:0000313" key="3">
    <source>
        <dbReference type="EMBL" id="MWB97396.1"/>
    </source>
</evidence>
<dbReference type="Proteomes" id="UP000438182">
    <property type="component" value="Unassembled WGS sequence"/>
</dbReference>
<evidence type="ECO:0000256" key="1">
    <source>
        <dbReference type="SAM" id="MobiDB-lite"/>
    </source>
</evidence>
<evidence type="ECO:0008006" key="5">
    <source>
        <dbReference type="Google" id="ProtNLM"/>
    </source>
</evidence>
<reference evidence="3 4" key="1">
    <citation type="submission" date="2019-12" db="EMBL/GenBank/DDBJ databases">
        <authorList>
            <person name="Kim Y.S."/>
        </authorList>
    </citation>
    <scope>NUCLEOTIDE SEQUENCE [LARGE SCALE GENOMIC DNA]</scope>
    <source>
        <strain evidence="3 4">MMS17-SY077</strain>
    </source>
</reference>
<feature type="region of interest" description="Disordered" evidence="1">
    <location>
        <begin position="44"/>
        <end position="68"/>
    </location>
</feature>
<feature type="transmembrane region" description="Helical" evidence="2">
    <location>
        <begin position="93"/>
        <end position="117"/>
    </location>
</feature>
<proteinExistence type="predicted"/>
<accession>A0A6I4NSH2</accession>
<evidence type="ECO:0000313" key="4">
    <source>
        <dbReference type="Proteomes" id="UP000438182"/>
    </source>
</evidence>
<keyword evidence="2" id="KW-0472">Membrane</keyword>
<dbReference type="RefSeq" id="WP_160422743.1">
    <property type="nucleotide sequence ID" value="NZ_WSTA01000006.1"/>
</dbReference>
<dbReference type="AlphaFoldDB" id="A0A6I4NSH2"/>
<name>A0A6I4NSH2_9MICO</name>
<organism evidence="3 4">
    <name type="scientific">Agromyces seonyuensis</name>
    <dbReference type="NCBI Taxonomy" id="2662446"/>
    <lineage>
        <taxon>Bacteria</taxon>
        <taxon>Bacillati</taxon>
        <taxon>Actinomycetota</taxon>
        <taxon>Actinomycetes</taxon>
        <taxon>Micrococcales</taxon>
        <taxon>Microbacteriaceae</taxon>
        <taxon>Agromyces</taxon>
    </lineage>
</organism>
<comment type="caution">
    <text evidence="3">The sequence shown here is derived from an EMBL/GenBank/DDBJ whole genome shotgun (WGS) entry which is preliminary data.</text>
</comment>
<gene>
    <name evidence="3" type="ORF">GB864_02325</name>
</gene>
<keyword evidence="2" id="KW-0812">Transmembrane</keyword>
<protein>
    <recommendedName>
        <fullName evidence="5">Sporulation protein</fullName>
    </recommendedName>
</protein>